<reference evidence="3 4" key="1">
    <citation type="submission" date="2016-10" db="EMBL/GenBank/DDBJ databases">
        <authorList>
            <person name="de Groot N.N."/>
        </authorList>
    </citation>
    <scope>NUCLEOTIDE SEQUENCE [LARGE SCALE GENOMIC DNA]</scope>
    <source>
        <strain evidence="3 4">DSM 16199</strain>
    </source>
</reference>
<evidence type="ECO:0000256" key="1">
    <source>
        <dbReference type="SAM" id="Phobius"/>
    </source>
</evidence>
<dbReference type="Pfam" id="PF03934">
    <property type="entry name" value="T2SSK"/>
    <property type="match status" value="1"/>
</dbReference>
<dbReference type="InterPro" id="IPR045584">
    <property type="entry name" value="Pilin-like"/>
</dbReference>
<organism evidence="3 4">
    <name type="scientific">Loktanella salsilacus</name>
    <dbReference type="NCBI Taxonomy" id="195913"/>
    <lineage>
        <taxon>Bacteria</taxon>
        <taxon>Pseudomonadati</taxon>
        <taxon>Pseudomonadota</taxon>
        <taxon>Alphaproteobacteria</taxon>
        <taxon>Rhodobacterales</taxon>
        <taxon>Roseobacteraceae</taxon>
        <taxon>Loktanella</taxon>
    </lineage>
</organism>
<sequence>MRRTDDGIILVNVLVALALGSALVVLMFTSQDNLIDRTRRAAAATQAEALALGGEASVVAALQRDLITGPDTDNFTEDWALIQQAPVQLATGTFSVTIVDAQALFDINQLADGGLVKTQVFALLIAQAGIPASVGQGIIKQVQSAGPLADLDALRDLDDTTLSTLKTLFVALPVPGNVNLNTSTMPVLSAVLGNPATASRLLALRDRQGFITPTDLANLGGLAATGIGFTSDVYDVKVTAGVDDAVITLNSRILRLRRTPAEREVRVISRKLSAPALTQPSN</sequence>
<feature type="domain" description="T2SS protein K second SAM-like" evidence="2">
    <location>
        <begin position="178"/>
        <end position="234"/>
    </location>
</feature>
<keyword evidence="1" id="KW-0812">Transmembrane</keyword>
<dbReference type="InterPro" id="IPR049179">
    <property type="entry name" value="T2SSK_SAM-like_2nd"/>
</dbReference>
<name>A0A1I4JMZ2_9RHOB</name>
<evidence type="ECO:0000313" key="4">
    <source>
        <dbReference type="Proteomes" id="UP000199550"/>
    </source>
</evidence>
<dbReference type="RefSeq" id="WP_090191938.1">
    <property type="nucleotide sequence ID" value="NZ_FOTF01000040.1"/>
</dbReference>
<keyword evidence="1" id="KW-0472">Membrane</keyword>
<dbReference type="STRING" id="195913.SAMN04488004_14015"/>
<feature type="transmembrane region" description="Helical" evidence="1">
    <location>
        <begin position="7"/>
        <end position="28"/>
    </location>
</feature>
<accession>A0A1I4JMZ2</accession>
<proteinExistence type="predicted"/>
<protein>
    <submittedName>
        <fullName evidence="3">General secretion pathway protein K</fullName>
    </submittedName>
</protein>
<keyword evidence="4" id="KW-1185">Reference proteome</keyword>
<dbReference type="OrthoDB" id="7860673at2"/>
<dbReference type="Proteomes" id="UP000199550">
    <property type="component" value="Unassembled WGS sequence"/>
</dbReference>
<evidence type="ECO:0000313" key="3">
    <source>
        <dbReference type="EMBL" id="SFL67583.1"/>
    </source>
</evidence>
<gene>
    <name evidence="3" type="ORF">SAMN04488004_14015</name>
</gene>
<keyword evidence="1" id="KW-1133">Transmembrane helix</keyword>
<dbReference type="SUPFAM" id="SSF54523">
    <property type="entry name" value="Pili subunits"/>
    <property type="match status" value="1"/>
</dbReference>
<evidence type="ECO:0000259" key="2">
    <source>
        <dbReference type="Pfam" id="PF03934"/>
    </source>
</evidence>
<dbReference type="EMBL" id="FOTF01000040">
    <property type="protein sequence ID" value="SFL67583.1"/>
    <property type="molecule type" value="Genomic_DNA"/>
</dbReference>
<dbReference type="AlphaFoldDB" id="A0A1I4JMZ2"/>
<dbReference type="Gene3D" id="3.30.1300.30">
    <property type="entry name" value="GSPII I/J protein-like"/>
    <property type="match status" value="1"/>
</dbReference>